<reference evidence="4" key="1">
    <citation type="submission" date="2021-05" db="EMBL/GenBank/DDBJ databases">
        <title>The genome of the haptophyte Pavlova lutheri (Diacronema luteri, Pavlovales) - a model for lipid biosynthesis in eukaryotic algae.</title>
        <authorList>
            <person name="Hulatt C.J."/>
            <person name="Posewitz M.C."/>
        </authorList>
    </citation>
    <scope>NUCLEOTIDE SEQUENCE</scope>
    <source>
        <strain evidence="4">NIVA-4/92</strain>
    </source>
</reference>
<name>A0A8J6C0T9_DIALT</name>
<dbReference type="AlphaFoldDB" id="A0A8J6C0T9"/>
<feature type="transmembrane region" description="Helical" evidence="2">
    <location>
        <begin position="223"/>
        <end position="242"/>
    </location>
</feature>
<feature type="chain" id="PRO_5035248139" evidence="3">
    <location>
        <begin position="24"/>
        <end position="332"/>
    </location>
</feature>
<evidence type="ECO:0000313" key="4">
    <source>
        <dbReference type="EMBL" id="KAG8458182.1"/>
    </source>
</evidence>
<keyword evidence="3" id="KW-0732">Signal</keyword>
<keyword evidence="2" id="KW-1133">Transmembrane helix</keyword>
<dbReference type="OrthoDB" id="5173at2759"/>
<evidence type="ECO:0000256" key="3">
    <source>
        <dbReference type="SAM" id="SignalP"/>
    </source>
</evidence>
<feature type="region of interest" description="Disordered" evidence="1">
    <location>
        <begin position="299"/>
        <end position="332"/>
    </location>
</feature>
<dbReference type="PROSITE" id="PS51257">
    <property type="entry name" value="PROKAR_LIPOPROTEIN"/>
    <property type="match status" value="1"/>
</dbReference>
<organism evidence="4 5">
    <name type="scientific">Diacronema lutheri</name>
    <name type="common">Unicellular marine alga</name>
    <name type="synonym">Monochrysis lutheri</name>
    <dbReference type="NCBI Taxonomy" id="2081491"/>
    <lineage>
        <taxon>Eukaryota</taxon>
        <taxon>Haptista</taxon>
        <taxon>Haptophyta</taxon>
        <taxon>Pavlovophyceae</taxon>
        <taxon>Pavlovales</taxon>
        <taxon>Pavlovaceae</taxon>
        <taxon>Diacronema</taxon>
    </lineage>
</organism>
<feature type="compositionally biased region" description="Gly residues" evidence="1">
    <location>
        <begin position="315"/>
        <end position="324"/>
    </location>
</feature>
<feature type="signal peptide" evidence="3">
    <location>
        <begin position="1"/>
        <end position="23"/>
    </location>
</feature>
<evidence type="ECO:0000313" key="5">
    <source>
        <dbReference type="Proteomes" id="UP000751190"/>
    </source>
</evidence>
<comment type="caution">
    <text evidence="4">The sequence shown here is derived from an EMBL/GenBank/DDBJ whole genome shotgun (WGS) entry which is preliminary data.</text>
</comment>
<dbReference type="EMBL" id="JAGTXO010000056">
    <property type="protein sequence ID" value="KAG8458182.1"/>
    <property type="molecule type" value="Genomic_DNA"/>
</dbReference>
<keyword evidence="2" id="KW-0472">Membrane</keyword>
<dbReference type="Proteomes" id="UP000751190">
    <property type="component" value="Unassembled WGS sequence"/>
</dbReference>
<gene>
    <name evidence="4" type="ORF">KFE25_011713</name>
</gene>
<evidence type="ECO:0000256" key="2">
    <source>
        <dbReference type="SAM" id="Phobius"/>
    </source>
</evidence>
<evidence type="ECO:0000256" key="1">
    <source>
        <dbReference type="SAM" id="MobiDB-lite"/>
    </source>
</evidence>
<keyword evidence="2" id="KW-0812">Transmembrane</keyword>
<feature type="transmembrane region" description="Helical" evidence="2">
    <location>
        <begin position="254"/>
        <end position="275"/>
    </location>
</feature>
<proteinExistence type="predicted"/>
<sequence length="332" mass="34676">MAPRAAALIWSAALFGCALRACALHVARSGAVRRASERLGVRARARMAGPRQPARFATVEALEAELRAHVAALPAAELDDESLPPPLAYSELSRNGRDDLARAVMDAGGYIQMSRRLGLRWALPKKAAPPPVVEVRNFDPREALKSGFLKLGEARSATEDVLETKRLSEFARREPAQLTPQQVGRSKLAELLRPARAPYVSTDDPLPGRQLLVDMQMSLPQRASAVLLAWALALAFGAHPTVPLDGDALLAARGAAVGLAAAHAALGAYAAVLAAGKGRSAVTWALKAALAGAPALAELRDERTRLRPPTPPPGDAGGGSGGGRASSPPTVG</sequence>
<protein>
    <submittedName>
        <fullName evidence="4">Uncharacterized protein</fullName>
    </submittedName>
</protein>
<keyword evidence="5" id="KW-1185">Reference proteome</keyword>
<accession>A0A8J6C0T9</accession>
<dbReference type="OMA" id="RWALPKK"/>